<keyword evidence="4 11" id="KW-0732">Signal</keyword>
<dbReference type="CDD" id="cd14752">
    <property type="entry name" value="GH31_N"/>
    <property type="match status" value="1"/>
</dbReference>
<dbReference type="Gene3D" id="3.20.20.80">
    <property type="entry name" value="Glycosidases"/>
    <property type="match status" value="2"/>
</dbReference>
<dbReference type="GO" id="GO:0030246">
    <property type="term" value="F:carbohydrate binding"/>
    <property type="evidence" value="ECO:0007669"/>
    <property type="project" value="InterPro"/>
</dbReference>
<dbReference type="Pfam" id="PF21365">
    <property type="entry name" value="Glyco_hydro_31_3rd"/>
    <property type="match status" value="1"/>
</dbReference>
<evidence type="ECO:0000256" key="1">
    <source>
        <dbReference type="ARBA" id="ARBA00004240"/>
    </source>
</evidence>
<comment type="caution">
    <text evidence="16">The sequence shown here is derived from an EMBL/GenBank/DDBJ whole genome shotgun (WGS) entry which is preliminary data.</text>
</comment>
<proteinExistence type="inferred from homology"/>
<dbReference type="PANTHER" id="PTHR22762">
    <property type="entry name" value="ALPHA-GLUCOSIDASE"/>
    <property type="match status" value="1"/>
</dbReference>
<evidence type="ECO:0000259" key="14">
    <source>
        <dbReference type="Pfam" id="PF17137"/>
    </source>
</evidence>
<accession>A0A261Y8Q6</accession>
<evidence type="ECO:0000256" key="5">
    <source>
        <dbReference type="ARBA" id="ARBA00022801"/>
    </source>
</evidence>
<dbReference type="AlphaFoldDB" id="A0A261Y8Q6"/>
<organism evidence="16 17">
    <name type="scientific">Bifiguratus adelaidae</name>
    <dbReference type="NCBI Taxonomy" id="1938954"/>
    <lineage>
        <taxon>Eukaryota</taxon>
        <taxon>Fungi</taxon>
        <taxon>Fungi incertae sedis</taxon>
        <taxon>Mucoromycota</taxon>
        <taxon>Mucoromycotina</taxon>
        <taxon>Endogonomycetes</taxon>
        <taxon>Endogonales</taxon>
        <taxon>Endogonales incertae sedis</taxon>
        <taxon>Bifiguratus</taxon>
    </lineage>
</organism>
<evidence type="ECO:0000256" key="2">
    <source>
        <dbReference type="ARBA" id="ARBA00004833"/>
    </source>
</evidence>
<dbReference type="SUPFAM" id="SSF51445">
    <property type="entry name" value="(Trans)glycosidases"/>
    <property type="match status" value="1"/>
</dbReference>
<feature type="domain" description="DUF5110" evidence="14">
    <location>
        <begin position="821"/>
        <end position="891"/>
    </location>
</feature>
<gene>
    <name evidence="16" type="ORF">BZG36_00191</name>
</gene>
<evidence type="ECO:0000256" key="3">
    <source>
        <dbReference type="ARBA" id="ARBA00007806"/>
    </source>
</evidence>
<keyword evidence="17" id="KW-1185">Reference proteome</keyword>
<dbReference type="Pfam" id="PF17137">
    <property type="entry name" value="DUF5110"/>
    <property type="match status" value="1"/>
</dbReference>
<evidence type="ECO:0000256" key="4">
    <source>
        <dbReference type="ARBA" id="ARBA00022729"/>
    </source>
</evidence>
<dbReference type="GO" id="GO:0005788">
    <property type="term" value="C:endoplasmic reticulum lumen"/>
    <property type="evidence" value="ECO:0007669"/>
    <property type="project" value="EnsemblFungi"/>
</dbReference>
<evidence type="ECO:0000256" key="7">
    <source>
        <dbReference type="ARBA" id="ARBA00023180"/>
    </source>
</evidence>
<dbReference type="InterPro" id="IPR013780">
    <property type="entry name" value="Glyco_hydro_b"/>
</dbReference>
<feature type="domain" description="Glycosyl hydrolase family 31 C-terminal" evidence="15">
    <location>
        <begin position="708"/>
        <end position="802"/>
    </location>
</feature>
<evidence type="ECO:0000256" key="8">
    <source>
        <dbReference type="ARBA" id="ARBA00023295"/>
    </source>
</evidence>
<dbReference type="Pfam" id="PF13802">
    <property type="entry name" value="Gal_mutarotas_2"/>
    <property type="match status" value="1"/>
</dbReference>
<evidence type="ECO:0000259" key="12">
    <source>
        <dbReference type="Pfam" id="PF01055"/>
    </source>
</evidence>
<evidence type="ECO:0000313" key="17">
    <source>
        <dbReference type="Proteomes" id="UP000242875"/>
    </source>
</evidence>
<comment type="subcellular location">
    <subcellularLocation>
        <location evidence="1">Endoplasmic reticulum</location>
    </subcellularLocation>
</comment>
<dbReference type="GO" id="GO:0017177">
    <property type="term" value="C:glucosidase II complex"/>
    <property type="evidence" value="ECO:0007669"/>
    <property type="project" value="EnsemblFungi"/>
</dbReference>
<dbReference type="Proteomes" id="UP000242875">
    <property type="component" value="Unassembled WGS sequence"/>
</dbReference>
<evidence type="ECO:0000256" key="9">
    <source>
        <dbReference type="ARBA" id="ARBA00042895"/>
    </source>
</evidence>
<feature type="signal peptide" evidence="11">
    <location>
        <begin position="1"/>
        <end position="26"/>
    </location>
</feature>
<evidence type="ECO:0000313" key="16">
    <source>
        <dbReference type="EMBL" id="OZJ06992.1"/>
    </source>
</evidence>
<dbReference type="Gene3D" id="2.60.40.1760">
    <property type="entry name" value="glycosyl hydrolase (family 31)"/>
    <property type="match status" value="1"/>
</dbReference>
<feature type="domain" description="Glycoside hydrolase family 31 TIM barrel" evidence="12">
    <location>
        <begin position="372"/>
        <end position="700"/>
    </location>
</feature>
<comment type="similarity">
    <text evidence="3 10">Belongs to the glycosyl hydrolase 31 family.</text>
</comment>
<dbReference type="SUPFAM" id="SSF51011">
    <property type="entry name" value="Glycosyl hydrolase domain"/>
    <property type="match status" value="1"/>
</dbReference>
<dbReference type="GO" id="GO:0070880">
    <property type="term" value="P:fungal-type cell wall beta-glucan biosynthetic process"/>
    <property type="evidence" value="ECO:0007669"/>
    <property type="project" value="EnsemblFungi"/>
</dbReference>
<feature type="chain" id="PRO_5013283463" description="Glucosidase II subunit alpha" evidence="11">
    <location>
        <begin position="27"/>
        <end position="946"/>
    </location>
</feature>
<dbReference type="PANTHER" id="PTHR22762:SF54">
    <property type="entry name" value="BCDNA.GH04962"/>
    <property type="match status" value="1"/>
</dbReference>
<dbReference type="InterPro" id="IPR000322">
    <property type="entry name" value="Glyco_hydro_31_TIM"/>
</dbReference>
<dbReference type="GO" id="GO:0033919">
    <property type="term" value="F:glucan 1,3-alpha-glucosidase activity"/>
    <property type="evidence" value="ECO:0007669"/>
    <property type="project" value="EnsemblFungi"/>
</dbReference>
<dbReference type="GO" id="GO:0006491">
    <property type="term" value="P:N-glycan processing"/>
    <property type="evidence" value="ECO:0007669"/>
    <property type="project" value="EnsemblFungi"/>
</dbReference>
<sequence>MVTRLRDGWMFLLGIVLCFAILKVEGVKREDFKACAQSGFCRRNRAIADEAASSSSWTSPFELVSKTLTVKDNAVSGYIKNTKSSSLLTFEVQVLQNGVARIRINENEPIKPRYEQTAEWTLVSNLPAKTEAKIIKKSDNEAVIPMQVPGVESASMVIHAKPLRIDFLVNDTPVLTLNERGLLNLEELRRKDEPKLVDQSDSSESKVETGEWEETFKTWTDPKPNGPESVALDVTFPGFSHVYGIPEHASTFSLKETRGGENAHSDPYRLYNLDVFEYETDNPMALYGSVPFMVAHNPEHSVGLFWMNAAETWIDIVKTTETEGFHLFKHKGKTSTTQTHWISEAGIIDVFVMLGPTPKDVLKQYISLTGAPAMPPAFSIAAHQCRWNYLSSKDVAMVDAGFDEHDIPNDVIWLDIEHTDGKKYFTWDYAKFPDPEKMQNELAAKGRKLVTIIDPHIKRDDGYYIYKEARDANLFIKTPDGNDYDGWCWPGSSSWIDYTNPLAREWWIKKFKFDDYKSSTPALHVWNDMNEPSVFNGPEITAPKEMIHHGGWEHRVLHNVYGQIYHGATAKAVSVREETPKRSFVLSRAFFAGTQRYGAIWTGDNTASWEHLRNSNPMLLSIGLAGIPFNGADVGGFFGNPSTELLLRWYQAGIFQPFFRAHAHIDTKRREPWLFGEPWTTRFRNALVERYKLLPYFYTLFHEAHALGVPVMRPMFFEFPQDERTFALEDQFMVGPALLVKPVVNEGQTVQSIYLPSGPNGSQIWYDYFTQKKVTLPSSGQEIKTTVGIEDIPVYLRGGSIVARRDRQRRSSYGMVYDPFTLIVALDEEGNAEGELYLDDGETFDYEKGAYIHHRFTFKNNRLTTQLLNTEPIAEDYASVMHKVRIERVVILGSKQDNGKLSKVVVHDPKGVTFDAGYKISKSKIVVRDPKLSIVESQWRLELKYQ</sequence>
<dbReference type="InterPro" id="IPR048395">
    <property type="entry name" value="Glyco_hydro_31_C"/>
</dbReference>
<evidence type="ECO:0000256" key="11">
    <source>
        <dbReference type="SAM" id="SignalP"/>
    </source>
</evidence>
<dbReference type="InterPro" id="IPR017853">
    <property type="entry name" value="GH"/>
</dbReference>
<dbReference type="InterPro" id="IPR033403">
    <property type="entry name" value="DUF5110"/>
</dbReference>
<keyword evidence="6" id="KW-0256">Endoplasmic reticulum</keyword>
<protein>
    <recommendedName>
        <fullName evidence="9">Glucosidase II subunit alpha</fullName>
    </recommendedName>
</protein>
<dbReference type="FunFam" id="3.20.20.80:FF:000039">
    <property type="entry name" value="Glucosidase, alpha neutral C"/>
    <property type="match status" value="1"/>
</dbReference>
<feature type="domain" description="Glycoside hydrolase family 31 N-terminal" evidence="13">
    <location>
        <begin position="89"/>
        <end position="315"/>
    </location>
</feature>
<evidence type="ECO:0000256" key="6">
    <source>
        <dbReference type="ARBA" id="ARBA00022824"/>
    </source>
</evidence>
<dbReference type="Gene3D" id="2.60.40.1180">
    <property type="entry name" value="Golgi alpha-mannosidase II"/>
    <property type="match status" value="2"/>
</dbReference>
<comment type="pathway">
    <text evidence="2">Glycan metabolism; N-glycan metabolism.</text>
</comment>
<evidence type="ECO:0000259" key="15">
    <source>
        <dbReference type="Pfam" id="PF21365"/>
    </source>
</evidence>
<dbReference type="GO" id="GO:0106407">
    <property type="term" value="F:Glc2Man9GlcNAc2 oligosaccharide glucosidase activity"/>
    <property type="evidence" value="ECO:0007669"/>
    <property type="project" value="EnsemblFungi"/>
</dbReference>
<evidence type="ECO:0000259" key="13">
    <source>
        <dbReference type="Pfam" id="PF13802"/>
    </source>
</evidence>
<dbReference type="InterPro" id="IPR011013">
    <property type="entry name" value="Gal_mutarotase_sf_dom"/>
</dbReference>
<evidence type="ECO:0000256" key="10">
    <source>
        <dbReference type="RuleBase" id="RU361185"/>
    </source>
</evidence>
<dbReference type="InterPro" id="IPR025887">
    <property type="entry name" value="Glyco_hydro_31_N_dom"/>
</dbReference>
<dbReference type="OrthoDB" id="3237269at2759"/>
<reference evidence="16 17" key="1">
    <citation type="journal article" date="2017" name="Mycologia">
        <title>Bifiguratus adelaidae, gen. et sp. nov., a new member of Mucoromycotina in endophytic and soil-dwelling habitats.</title>
        <authorList>
            <person name="Torres-Cruz T.J."/>
            <person name="Billingsley Tobias T.L."/>
            <person name="Almatruk M."/>
            <person name="Hesse C."/>
            <person name="Kuske C.R."/>
            <person name="Desiro A."/>
            <person name="Benucci G.M."/>
            <person name="Bonito G."/>
            <person name="Stajich J.E."/>
            <person name="Dunlap C."/>
            <person name="Arnold A.E."/>
            <person name="Porras-Alfaro A."/>
        </authorList>
    </citation>
    <scope>NUCLEOTIDE SEQUENCE [LARGE SCALE GENOMIC DNA]</scope>
    <source>
        <strain evidence="16 17">AZ0501</strain>
    </source>
</reference>
<name>A0A261Y8Q6_9FUNG</name>
<dbReference type="EMBL" id="MVBO01000001">
    <property type="protein sequence ID" value="OZJ06992.1"/>
    <property type="molecule type" value="Genomic_DNA"/>
</dbReference>
<keyword evidence="5 10" id="KW-0378">Hydrolase</keyword>
<dbReference type="Pfam" id="PF01055">
    <property type="entry name" value="Glyco_hydro_31_2nd"/>
    <property type="match status" value="1"/>
</dbReference>
<keyword evidence="7" id="KW-0325">Glycoprotein</keyword>
<keyword evidence="8 10" id="KW-0326">Glycosidase</keyword>
<dbReference type="CDD" id="cd06603">
    <property type="entry name" value="GH31_GANC_GANAB_alpha"/>
    <property type="match status" value="1"/>
</dbReference>
<dbReference type="FunFam" id="2.60.40.1180:FF:000023">
    <property type="entry name" value="neutral alpha-glucosidase AB isoform X2"/>
    <property type="match status" value="1"/>
</dbReference>
<dbReference type="SUPFAM" id="SSF74650">
    <property type="entry name" value="Galactose mutarotase-like"/>
    <property type="match status" value="1"/>
</dbReference>